<evidence type="ECO:0000256" key="1">
    <source>
        <dbReference type="SAM" id="SignalP"/>
    </source>
</evidence>
<feature type="chain" id="PRO_5025356721" evidence="1">
    <location>
        <begin position="24"/>
        <end position="162"/>
    </location>
</feature>
<gene>
    <name evidence="2" type="ORF">P280DRAFT_473387</name>
</gene>
<organism evidence="2 3">
    <name type="scientific">Massarina eburnea CBS 473.64</name>
    <dbReference type="NCBI Taxonomy" id="1395130"/>
    <lineage>
        <taxon>Eukaryota</taxon>
        <taxon>Fungi</taxon>
        <taxon>Dikarya</taxon>
        <taxon>Ascomycota</taxon>
        <taxon>Pezizomycotina</taxon>
        <taxon>Dothideomycetes</taxon>
        <taxon>Pleosporomycetidae</taxon>
        <taxon>Pleosporales</taxon>
        <taxon>Massarineae</taxon>
        <taxon>Massarinaceae</taxon>
        <taxon>Massarina</taxon>
    </lineage>
</organism>
<proteinExistence type="predicted"/>
<dbReference type="AlphaFoldDB" id="A0A6A6RL97"/>
<dbReference type="Proteomes" id="UP000799753">
    <property type="component" value="Unassembled WGS sequence"/>
</dbReference>
<protein>
    <submittedName>
        <fullName evidence="2">Uncharacterized protein</fullName>
    </submittedName>
</protein>
<feature type="signal peptide" evidence="1">
    <location>
        <begin position="1"/>
        <end position="23"/>
    </location>
</feature>
<evidence type="ECO:0000313" key="3">
    <source>
        <dbReference type="Proteomes" id="UP000799753"/>
    </source>
</evidence>
<dbReference type="EMBL" id="MU006801">
    <property type="protein sequence ID" value="KAF2635966.1"/>
    <property type="molecule type" value="Genomic_DNA"/>
</dbReference>
<accession>A0A6A6RL97</accession>
<dbReference type="OrthoDB" id="2507450at2759"/>
<keyword evidence="3" id="KW-1185">Reference proteome</keyword>
<keyword evidence="1" id="KW-0732">Signal</keyword>
<sequence length="162" mass="17357">MTPLPSSLLSLLLLALPFSTLSAASPQPALVADEYMHLMPRNTLFFRQATDLQTFTQNLGGVSASPITNSGDPKRPFSVDGQTFTDFQSAAQRSCDNQFQNCSNTANAQGNKGGLKVQDCDGQKTSCNDAQKTAKAQDFSQTATTNIGPDPQFPDFDLICDA</sequence>
<reference evidence="2" key="1">
    <citation type="journal article" date="2020" name="Stud. Mycol.">
        <title>101 Dothideomycetes genomes: a test case for predicting lifestyles and emergence of pathogens.</title>
        <authorList>
            <person name="Haridas S."/>
            <person name="Albert R."/>
            <person name="Binder M."/>
            <person name="Bloem J."/>
            <person name="Labutti K."/>
            <person name="Salamov A."/>
            <person name="Andreopoulos B."/>
            <person name="Baker S."/>
            <person name="Barry K."/>
            <person name="Bills G."/>
            <person name="Bluhm B."/>
            <person name="Cannon C."/>
            <person name="Castanera R."/>
            <person name="Culley D."/>
            <person name="Daum C."/>
            <person name="Ezra D."/>
            <person name="Gonzalez J."/>
            <person name="Henrissat B."/>
            <person name="Kuo A."/>
            <person name="Liang C."/>
            <person name="Lipzen A."/>
            <person name="Lutzoni F."/>
            <person name="Magnuson J."/>
            <person name="Mondo S."/>
            <person name="Nolan M."/>
            <person name="Ohm R."/>
            <person name="Pangilinan J."/>
            <person name="Park H.-J."/>
            <person name="Ramirez L."/>
            <person name="Alfaro M."/>
            <person name="Sun H."/>
            <person name="Tritt A."/>
            <person name="Yoshinaga Y."/>
            <person name="Zwiers L.-H."/>
            <person name="Turgeon B."/>
            <person name="Goodwin S."/>
            <person name="Spatafora J."/>
            <person name="Crous P."/>
            <person name="Grigoriev I."/>
        </authorList>
    </citation>
    <scope>NUCLEOTIDE SEQUENCE</scope>
    <source>
        <strain evidence="2">CBS 473.64</strain>
    </source>
</reference>
<name>A0A6A6RL97_9PLEO</name>
<evidence type="ECO:0000313" key="2">
    <source>
        <dbReference type="EMBL" id="KAF2635966.1"/>
    </source>
</evidence>